<reference evidence="1 2" key="1">
    <citation type="submission" date="2020-08" db="EMBL/GenBank/DDBJ databases">
        <title>Genomic Encyclopedia of Type Strains, Phase IV (KMG-IV): sequencing the most valuable type-strain genomes for metagenomic binning, comparative biology and taxonomic classification.</title>
        <authorList>
            <person name="Goeker M."/>
        </authorList>
    </citation>
    <scope>NUCLEOTIDE SEQUENCE [LARGE SCALE GENOMIC DNA]</scope>
    <source>
        <strain evidence="1 2">DSM 5391</strain>
    </source>
</reference>
<name>A0A7X0HMJ7_9BACI</name>
<dbReference type="EMBL" id="JACHGK010000001">
    <property type="protein sequence ID" value="MBB6443454.1"/>
    <property type="molecule type" value="Genomic_DNA"/>
</dbReference>
<keyword evidence="2" id="KW-1185">Reference proteome</keyword>
<organism evidence="1 2">
    <name type="scientific">Bacillus benzoevorans</name>
    <dbReference type="NCBI Taxonomy" id="1456"/>
    <lineage>
        <taxon>Bacteria</taxon>
        <taxon>Bacillati</taxon>
        <taxon>Bacillota</taxon>
        <taxon>Bacilli</taxon>
        <taxon>Bacillales</taxon>
        <taxon>Bacillaceae</taxon>
        <taxon>Bacillus</taxon>
    </lineage>
</organism>
<comment type="caution">
    <text evidence="1">The sequence shown here is derived from an EMBL/GenBank/DDBJ whole genome shotgun (WGS) entry which is preliminary data.</text>
</comment>
<sequence length="80" mass="9373">MGICPVCNGFQQLKLSCPACSQTIEDKGRIMDYFDDYSPYMQIDQMKLEDGYPDDYERRLCPHFLKCSHCGYEITFLVKE</sequence>
<dbReference type="AlphaFoldDB" id="A0A7X0HMJ7"/>
<evidence type="ECO:0000313" key="2">
    <source>
        <dbReference type="Proteomes" id="UP000531594"/>
    </source>
</evidence>
<dbReference type="Proteomes" id="UP000531594">
    <property type="component" value="Unassembled WGS sequence"/>
</dbReference>
<protein>
    <submittedName>
        <fullName evidence="1">C4-type Zn-finger protein</fullName>
    </submittedName>
</protein>
<accession>A0A7X0HMJ7</accession>
<dbReference type="RefSeq" id="WP_184521363.1">
    <property type="nucleotide sequence ID" value="NZ_JACHGK010000001.1"/>
</dbReference>
<evidence type="ECO:0000313" key="1">
    <source>
        <dbReference type="EMBL" id="MBB6443454.1"/>
    </source>
</evidence>
<gene>
    <name evidence="1" type="ORF">HNR53_000042</name>
</gene>
<proteinExistence type="predicted"/>